<dbReference type="SUPFAM" id="SSF55874">
    <property type="entry name" value="ATPase domain of HSP90 chaperone/DNA topoisomerase II/histidine kinase"/>
    <property type="match status" value="1"/>
</dbReference>
<evidence type="ECO:0000256" key="8">
    <source>
        <dbReference type="ARBA" id="ARBA00023012"/>
    </source>
</evidence>
<dbReference type="InterPro" id="IPR003594">
    <property type="entry name" value="HATPase_dom"/>
</dbReference>
<keyword evidence="10" id="KW-0175">Coiled coil</keyword>
<evidence type="ECO:0000313" key="13">
    <source>
        <dbReference type="Proteomes" id="UP000326169"/>
    </source>
</evidence>
<dbReference type="Pfam" id="PF13675">
    <property type="entry name" value="PilJ"/>
    <property type="match status" value="1"/>
</dbReference>
<reference evidence="12 13" key="1">
    <citation type="journal article" date="2019" name="J Genomics">
        <title>The Draft Genome of a Hydrogen-producing Cyanobacterium, Arthrospira platensis NIES-46.</title>
        <authorList>
            <person name="Suzuki S."/>
            <person name="Yamaguchi H."/>
            <person name="Kawachi M."/>
        </authorList>
    </citation>
    <scope>NUCLEOTIDE SEQUENCE [LARGE SCALE GENOMIC DNA]</scope>
    <source>
        <strain evidence="12 13">NIES-46</strain>
    </source>
</reference>
<keyword evidence="6 12" id="KW-0418">Kinase</keyword>
<dbReference type="EC" id="2.7.13.3" evidence="3"/>
<evidence type="ECO:0000256" key="7">
    <source>
        <dbReference type="ARBA" id="ARBA00022989"/>
    </source>
</evidence>
<proteinExistence type="predicted"/>
<evidence type="ECO:0000313" key="12">
    <source>
        <dbReference type="EMBL" id="GCE95310.1"/>
    </source>
</evidence>
<keyword evidence="4" id="KW-0597">Phosphoprotein</keyword>
<dbReference type="Pfam" id="PF02518">
    <property type="entry name" value="HATPase_c"/>
    <property type="match status" value="1"/>
</dbReference>
<dbReference type="PANTHER" id="PTHR43065:SF48">
    <property type="entry name" value="HISTIDINE KINASE"/>
    <property type="match status" value="1"/>
</dbReference>
<gene>
    <name evidence="12" type="ORF">NIES46_33730</name>
</gene>
<dbReference type="InterPro" id="IPR036097">
    <property type="entry name" value="HisK_dim/P_sf"/>
</dbReference>
<dbReference type="SUPFAM" id="SSF47384">
    <property type="entry name" value="Homodimeric domain of signal transducing histidine kinase"/>
    <property type="match status" value="1"/>
</dbReference>
<evidence type="ECO:0000259" key="11">
    <source>
        <dbReference type="PROSITE" id="PS50109"/>
    </source>
</evidence>
<dbReference type="PROSITE" id="PS50109">
    <property type="entry name" value="HIS_KIN"/>
    <property type="match status" value="1"/>
</dbReference>
<dbReference type="Proteomes" id="UP000326169">
    <property type="component" value="Unassembled WGS sequence"/>
</dbReference>
<feature type="coiled-coil region" evidence="10">
    <location>
        <begin position="161"/>
        <end position="217"/>
    </location>
</feature>
<keyword evidence="8" id="KW-0902">Two-component regulatory system</keyword>
<dbReference type="RefSeq" id="WP_006619598.1">
    <property type="nucleotide sequence ID" value="NZ_BIMW01000126.1"/>
</dbReference>
<dbReference type="InterPro" id="IPR003661">
    <property type="entry name" value="HisK_dim/P_dom"/>
</dbReference>
<evidence type="ECO:0000256" key="9">
    <source>
        <dbReference type="ARBA" id="ARBA00023136"/>
    </source>
</evidence>
<dbReference type="Gene3D" id="1.10.287.130">
    <property type="match status" value="1"/>
</dbReference>
<accession>A0A5M3TBF2</accession>
<comment type="subcellular location">
    <subcellularLocation>
        <location evidence="2">Membrane</location>
        <topology evidence="2">Multi-pass membrane protein</topology>
    </subcellularLocation>
</comment>
<keyword evidence="13" id="KW-1185">Reference proteome</keyword>
<dbReference type="CDD" id="cd00082">
    <property type="entry name" value="HisKA"/>
    <property type="match status" value="1"/>
</dbReference>
<dbReference type="GeneID" id="301684161"/>
<evidence type="ECO:0000256" key="6">
    <source>
        <dbReference type="ARBA" id="ARBA00022777"/>
    </source>
</evidence>
<dbReference type="PANTHER" id="PTHR43065">
    <property type="entry name" value="SENSOR HISTIDINE KINASE"/>
    <property type="match status" value="1"/>
</dbReference>
<evidence type="ECO:0000256" key="10">
    <source>
        <dbReference type="SAM" id="Coils"/>
    </source>
</evidence>
<keyword evidence="5" id="KW-0812">Transmembrane</keyword>
<dbReference type="EMBL" id="BIMW01000126">
    <property type="protein sequence ID" value="GCE95310.1"/>
    <property type="molecule type" value="Genomic_DNA"/>
</dbReference>
<protein>
    <recommendedName>
        <fullName evidence="3">histidine kinase</fullName>
        <ecNumber evidence="3">2.7.13.3</ecNumber>
    </recommendedName>
</protein>
<dbReference type="Gene3D" id="3.30.565.10">
    <property type="entry name" value="Histidine kinase-like ATPase, C-terminal domain"/>
    <property type="match status" value="1"/>
</dbReference>
<comment type="catalytic activity">
    <reaction evidence="1">
        <text>ATP + protein L-histidine = ADP + protein N-phospho-L-histidine.</text>
        <dbReference type="EC" id="2.7.13.3"/>
    </reaction>
</comment>
<organism evidence="12 13">
    <name type="scientific">Limnospira platensis NIES-46</name>
    <dbReference type="NCBI Taxonomy" id="1236695"/>
    <lineage>
        <taxon>Bacteria</taxon>
        <taxon>Bacillati</taxon>
        <taxon>Cyanobacteriota</taxon>
        <taxon>Cyanophyceae</taxon>
        <taxon>Oscillatoriophycideae</taxon>
        <taxon>Oscillatoriales</taxon>
        <taxon>Sirenicapillariaceae</taxon>
        <taxon>Limnospira</taxon>
    </lineage>
</organism>
<evidence type="ECO:0000256" key="4">
    <source>
        <dbReference type="ARBA" id="ARBA00022553"/>
    </source>
</evidence>
<evidence type="ECO:0000256" key="1">
    <source>
        <dbReference type="ARBA" id="ARBA00000085"/>
    </source>
</evidence>
<dbReference type="PRINTS" id="PR00344">
    <property type="entry name" value="BCTRLSENSOR"/>
</dbReference>
<sequence>MKSVNLSLLILMKQFESYFDLQEINTTRKVNAAVVNISGRQRMLSQRTAFFSLKLVTTSDPAERQVIRETLIKDIALMERSHKGLLYGDSEMNLLTSPSAIVRSMYFREPLNLDKRIREYILAVRTLATTADSDLTSNDPNLNYIITVAPNELLPILDAVVAQYQRESEIEQLDLEQTQIQLYQQACSAAAIAQAQAQQLEQTLEELKHTHSQLFQSEKMASLGQMMASLAHEINNPVNSIFHNLAHVENYSKDLLQLTQLYQDIYSPTDPRIQEYIDSIDLEFLETDFLTVISSLKLGSDRLFQIVRSLRNFSRKDSDQMLKVNLEEGLEGTLLILKNRLQATPSRPPIQVIRDYGKLPSILCYPGQLNQVFMNLISNAIDALDEVGDWTHNNQQSQPLITIKTLANSEQITIMVADNAKGINLTTKNQIFEQFFTTKEIGKGTGLGLYISREIIVSRHCGEIWCESEIGKGTEFWIKLPLNPQCPDFLSNSPISTVK</sequence>
<dbReference type="InterPro" id="IPR005467">
    <property type="entry name" value="His_kinase_dom"/>
</dbReference>
<keyword evidence="7" id="KW-1133">Transmembrane helix</keyword>
<dbReference type="InterPro" id="IPR036890">
    <property type="entry name" value="HATPase_C_sf"/>
</dbReference>
<feature type="domain" description="Histidine kinase" evidence="11">
    <location>
        <begin position="229"/>
        <end position="484"/>
    </location>
</feature>
<keyword evidence="6 12" id="KW-0808">Transferase</keyword>
<evidence type="ECO:0000256" key="3">
    <source>
        <dbReference type="ARBA" id="ARBA00012438"/>
    </source>
</evidence>
<comment type="caution">
    <text evidence="12">The sequence shown here is derived from an EMBL/GenBank/DDBJ whole genome shotgun (WGS) entry which is preliminary data.</text>
</comment>
<evidence type="ECO:0000256" key="2">
    <source>
        <dbReference type="ARBA" id="ARBA00004141"/>
    </source>
</evidence>
<name>A0A5M3TBF2_LIMPL</name>
<dbReference type="GO" id="GO:0016301">
    <property type="term" value="F:kinase activity"/>
    <property type="evidence" value="ECO:0007669"/>
    <property type="project" value="UniProtKB-KW"/>
</dbReference>
<dbReference type="InterPro" id="IPR029095">
    <property type="entry name" value="NarX-like_N"/>
</dbReference>
<keyword evidence="9" id="KW-0472">Membrane</keyword>
<dbReference type="SMART" id="SM00387">
    <property type="entry name" value="HATPase_c"/>
    <property type="match status" value="1"/>
</dbReference>
<dbReference type="InterPro" id="IPR004358">
    <property type="entry name" value="Sig_transdc_His_kin-like_C"/>
</dbReference>
<evidence type="ECO:0000256" key="5">
    <source>
        <dbReference type="ARBA" id="ARBA00022692"/>
    </source>
</evidence>